<name>X1PS35_9ZZZZ</name>
<proteinExistence type="predicted"/>
<evidence type="ECO:0000256" key="1">
    <source>
        <dbReference type="SAM" id="MobiDB-lite"/>
    </source>
</evidence>
<comment type="caution">
    <text evidence="2">The sequence shown here is derived from an EMBL/GenBank/DDBJ whole genome shotgun (WGS) entry which is preliminary data.</text>
</comment>
<gene>
    <name evidence="2" type="ORF">S06H3_47336</name>
</gene>
<reference evidence="2" key="1">
    <citation type="journal article" date="2014" name="Front. Microbiol.">
        <title>High frequency of phylogenetically diverse reductive dehalogenase-homologous genes in deep subseafloor sedimentary metagenomes.</title>
        <authorList>
            <person name="Kawai M."/>
            <person name="Futagami T."/>
            <person name="Toyoda A."/>
            <person name="Takaki Y."/>
            <person name="Nishi S."/>
            <person name="Hori S."/>
            <person name="Arai W."/>
            <person name="Tsubouchi T."/>
            <person name="Morono Y."/>
            <person name="Uchiyama I."/>
            <person name="Ito T."/>
            <person name="Fujiyama A."/>
            <person name="Inagaki F."/>
            <person name="Takami H."/>
        </authorList>
    </citation>
    <scope>NUCLEOTIDE SEQUENCE</scope>
    <source>
        <strain evidence="2">Expedition CK06-06</strain>
    </source>
</reference>
<dbReference type="EMBL" id="BARV01029726">
    <property type="protein sequence ID" value="GAI33684.1"/>
    <property type="molecule type" value="Genomic_DNA"/>
</dbReference>
<sequence>MDKDPVEIEPTTMDLEPPGEEETEEVEEEPKLSGIGPPIAHILLDEYSQEDSRVTALSDQPHASELSSKKFVIIEDTSPGPPRIV</sequence>
<accession>X1PS35</accession>
<organism evidence="2">
    <name type="scientific">marine sediment metagenome</name>
    <dbReference type="NCBI Taxonomy" id="412755"/>
    <lineage>
        <taxon>unclassified sequences</taxon>
        <taxon>metagenomes</taxon>
        <taxon>ecological metagenomes</taxon>
    </lineage>
</organism>
<protein>
    <submittedName>
        <fullName evidence="2">Uncharacterized protein</fullName>
    </submittedName>
</protein>
<feature type="compositionally biased region" description="Acidic residues" evidence="1">
    <location>
        <begin position="17"/>
        <end position="28"/>
    </location>
</feature>
<dbReference type="AlphaFoldDB" id="X1PS35"/>
<evidence type="ECO:0000313" key="2">
    <source>
        <dbReference type="EMBL" id="GAI33684.1"/>
    </source>
</evidence>
<feature type="region of interest" description="Disordered" evidence="1">
    <location>
        <begin position="1"/>
        <end position="37"/>
    </location>
</feature>